<feature type="region of interest" description="Disordered" evidence="1">
    <location>
        <begin position="201"/>
        <end position="227"/>
    </location>
</feature>
<reference evidence="2 3" key="1">
    <citation type="journal article" date="2015" name="Fungal Genet. Biol.">
        <title>Evolution of novel wood decay mechanisms in Agaricales revealed by the genome sequences of Fistulina hepatica and Cylindrobasidium torrendii.</title>
        <authorList>
            <person name="Floudas D."/>
            <person name="Held B.W."/>
            <person name="Riley R."/>
            <person name="Nagy L.G."/>
            <person name="Koehler G."/>
            <person name="Ransdell A.S."/>
            <person name="Younus H."/>
            <person name="Chow J."/>
            <person name="Chiniquy J."/>
            <person name="Lipzen A."/>
            <person name="Tritt A."/>
            <person name="Sun H."/>
            <person name="Haridas S."/>
            <person name="LaButti K."/>
            <person name="Ohm R.A."/>
            <person name="Kues U."/>
            <person name="Blanchette R.A."/>
            <person name="Grigoriev I.V."/>
            <person name="Minto R.E."/>
            <person name="Hibbett D.S."/>
        </authorList>
    </citation>
    <scope>NUCLEOTIDE SEQUENCE [LARGE SCALE GENOMIC DNA]</scope>
    <source>
        <strain evidence="2 3">ATCC 64428</strain>
    </source>
</reference>
<dbReference type="AlphaFoldDB" id="A0A0D7AP22"/>
<organism evidence="2 3">
    <name type="scientific">Fistulina hepatica ATCC 64428</name>
    <dbReference type="NCBI Taxonomy" id="1128425"/>
    <lineage>
        <taxon>Eukaryota</taxon>
        <taxon>Fungi</taxon>
        <taxon>Dikarya</taxon>
        <taxon>Basidiomycota</taxon>
        <taxon>Agaricomycotina</taxon>
        <taxon>Agaricomycetes</taxon>
        <taxon>Agaricomycetidae</taxon>
        <taxon>Agaricales</taxon>
        <taxon>Fistulinaceae</taxon>
        <taxon>Fistulina</taxon>
    </lineage>
</organism>
<evidence type="ECO:0000313" key="2">
    <source>
        <dbReference type="EMBL" id="KIY53066.1"/>
    </source>
</evidence>
<keyword evidence="3" id="KW-1185">Reference proteome</keyword>
<name>A0A0D7AP22_9AGAR</name>
<gene>
    <name evidence="2" type="ORF">FISHEDRAFT_69210</name>
</gene>
<feature type="region of interest" description="Disordered" evidence="1">
    <location>
        <begin position="625"/>
        <end position="652"/>
    </location>
</feature>
<feature type="region of interest" description="Disordered" evidence="1">
    <location>
        <begin position="1"/>
        <end position="26"/>
    </location>
</feature>
<sequence length="652" mass="70391">MPVGIAPGRVRQQATSTTVSGNKVSWQSTKPAAKGLPVRLLTRGVCGMPKNGGVASTAQVEHLRVGGPPNRFPGALLLHLPPMVESVSPAATRQKLPGSRKVPCGGLKPTALDSPPRNNAPLLPGFSPRVTRAVKKARGGSGRFETDLEAYQQGSDSEYDPPSSPTPAGPRKSRKRLANSTPVSANAVALHIAGEQALAPALPPQDQTMAEATDVDESKHEHPKCPLELTGDCEGEPVVAAQPEVHSAALPPQQLGEPLYDEPVKVPVPADRDGMPAFAHLNPHKRDTTDFVEPDIPFIGCPLPSNDGPWPRSTIRRTQLTQNLSDEQVQSVMAHPERYMGLVPLGAGNAFYNSTKGINFPGAAEGACVAVAKTLLVNHEELRVYAPQPKVIKAKSPPFAYPIACILEGATPLLINFLTARQVWSFSRDLAFLAIPFSADNYPWCIGMYIGSAVRSAEDGEAPWAALAAIKQALWCSADFSRVVNQITARKHDWIGLTPLQRLVKATDSFEIIRYEAKLTRNTTPVAHYQLHGAPITDEDDLRKLFVETVRNVTKTVHVGLASLKCTFLFDPCRLCRDPTHPKLDCPLPKTHLWYGTREEDIPQEPETAAFAIAIAAGAQVIGDLAQTSRRNERGGKKTRATRNRGGQGRNA</sequence>
<proteinExistence type="predicted"/>
<dbReference type="Proteomes" id="UP000054144">
    <property type="component" value="Unassembled WGS sequence"/>
</dbReference>
<feature type="region of interest" description="Disordered" evidence="1">
    <location>
        <begin position="152"/>
        <end position="182"/>
    </location>
</feature>
<dbReference type="OrthoDB" id="2755229at2759"/>
<protein>
    <submittedName>
        <fullName evidence="2">Uncharacterized protein</fullName>
    </submittedName>
</protein>
<evidence type="ECO:0000256" key="1">
    <source>
        <dbReference type="SAM" id="MobiDB-lite"/>
    </source>
</evidence>
<accession>A0A0D7AP22</accession>
<feature type="region of interest" description="Disordered" evidence="1">
    <location>
        <begin position="89"/>
        <end position="127"/>
    </location>
</feature>
<feature type="compositionally biased region" description="Polar residues" evidence="1">
    <location>
        <begin position="12"/>
        <end position="26"/>
    </location>
</feature>
<dbReference type="EMBL" id="KN881628">
    <property type="protein sequence ID" value="KIY53066.1"/>
    <property type="molecule type" value="Genomic_DNA"/>
</dbReference>
<feature type="compositionally biased region" description="Basic and acidic residues" evidence="1">
    <location>
        <begin position="216"/>
        <end position="225"/>
    </location>
</feature>
<evidence type="ECO:0000313" key="3">
    <source>
        <dbReference type="Proteomes" id="UP000054144"/>
    </source>
</evidence>